<evidence type="ECO:0000256" key="1">
    <source>
        <dbReference type="ARBA" id="ARBA00000085"/>
    </source>
</evidence>
<dbReference type="PRINTS" id="PR00344">
    <property type="entry name" value="BCTRLSENSOR"/>
</dbReference>
<dbReference type="SUPFAM" id="SSF55874">
    <property type="entry name" value="ATPase domain of HSP90 chaperone/DNA topoisomerase II/histidine kinase"/>
    <property type="match status" value="1"/>
</dbReference>
<name>A0A2N3WNL7_9PSEU</name>
<evidence type="ECO:0000256" key="4">
    <source>
        <dbReference type="ARBA" id="ARBA00022553"/>
    </source>
</evidence>
<keyword evidence="10" id="KW-0472">Membrane</keyword>
<keyword evidence="4" id="KW-0597">Phosphoprotein</keyword>
<dbReference type="InterPro" id="IPR036097">
    <property type="entry name" value="HisK_dim/P_sf"/>
</dbReference>
<dbReference type="Pfam" id="PF00512">
    <property type="entry name" value="HisKA"/>
    <property type="match status" value="1"/>
</dbReference>
<dbReference type="PROSITE" id="PS50109">
    <property type="entry name" value="HIS_KIN"/>
    <property type="match status" value="1"/>
</dbReference>
<comment type="catalytic activity">
    <reaction evidence="1">
        <text>ATP + protein L-histidine = ADP + protein N-phospho-L-histidine.</text>
        <dbReference type="EC" id="2.7.13.3"/>
    </reaction>
</comment>
<dbReference type="Gene3D" id="3.30.565.10">
    <property type="entry name" value="Histidine kinase-like ATPase, C-terminal domain"/>
    <property type="match status" value="1"/>
</dbReference>
<dbReference type="SMART" id="SM00387">
    <property type="entry name" value="HATPase_c"/>
    <property type="match status" value="1"/>
</dbReference>
<dbReference type="Gene3D" id="1.10.287.130">
    <property type="match status" value="1"/>
</dbReference>
<dbReference type="CDD" id="cd00082">
    <property type="entry name" value="HisKA"/>
    <property type="match status" value="1"/>
</dbReference>
<dbReference type="Pfam" id="PF02518">
    <property type="entry name" value="HATPase_c"/>
    <property type="match status" value="1"/>
</dbReference>
<dbReference type="InterPro" id="IPR050428">
    <property type="entry name" value="TCS_sensor_his_kinase"/>
</dbReference>
<dbReference type="SUPFAM" id="SSF47384">
    <property type="entry name" value="Homodimeric domain of signal transducing histidine kinase"/>
    <property type="match status" value="1"/>
</dbReference>
<dbReference type="InterPro" id="IPR003594">
    <property type="entry name" value="HATPase_dom"/>
</dbReference>
<keyword evidence="8" id="KW-1133">Transmembrane helix</keyword>
<evidence type="ECO:0000313" key="16">
    <source>
        <dbReference type="Proteomes" id="UP000550260"/>
    </source>
</evidence>
<keyword evidence="7 14" id="KW-0418">Kinase</keyword>
<dbReference type="Pfam" id="PF00672">
    <property type="entry name" value="HAMP"/>
    <property type="match status" value="1"/>
</dbReference>
<dbReference type="EMBL" id="PJMY01000003">
    <property type="protein sequence ID" value="PKV95465.1"/>
    <property type="molecule type" value="Genomic_DNA"/>
</dbReference>
<dbReference type="InterPro" id="IPR036890">
    <property type="entry name" value="HATPase_C_sf"/>
</dbReference>
<dbReference type="InterPro" id="IPR004358">
    <property type="entry name" value="Sig_transdc_His_kin-like_C"/>
</dbReference>
<dbReference type="GO" id="GO:0000155">
    <property type="term" value="F:phosphorelay sensor kinase activity"/>
    <property type="evidence" value="ECO:0007669"/>
    <property type="project" value="InterPro"/>
</dbReference>
<accession>A0A2N3WNL7</accession>
<keyword evidence="15" id="KW-1185">Reference proteome</keyword>
<evidence type="ECO:0000256" key="10">
    <source>
        <dbReference type="ARBA" id="ARBA00023136"/>
    </source>
</evidence>
<dbReference type="PANTHER" id="PTHR45436:SF5">
    <property type="entry name" value="SENSOR HISTIDINE KINASE TRCS"/>
    <property type="match status" value="1"/>
</dbReference>
<gene>
    <name evidence="14" type="ORF">ATK30_6387</name>
    <name evidence="13" type="ORF">H5411_04610</name>
</gene>
<accession>A0A8E1VU93</accession>
<feature type="domain" description="HAMP" evidence="12">
    <location>
        <begin position="189"/>
        <end position="242"/>
    </location>
</feature>
<dbReference type="EC" id="2.7.13.3" evidence="3"/>
<sequence length="463" mass="48244">MKRLRWRERSLRTRLTAMVALAMAVAVVATFSAAWFLTRANLYQQFDAQLQTYAQVAAKAADPAEALATLRAVQQDKSGPGSGRAEGMAVEFVDADGASVGVAGAPPFPTGPQARFVAAGDAALGFDVERIGGDRYRVRSVPRPGGGAVLVARNSEGLEGTLAELGGWLTLAGLVGVAGAALAGRAIAKTALRPVAALTVAAEDVARTQELAAGITVAGKDELARLADAFNEMLGALRLSRDEQRRLVQDAGHELRTPLTSLRNNIELLIHAEGQDRALPPEDRTRLLADLDVQSVELTTLVGELVDLSTGEREPEPVDRVDLADVLAAAADRVRARSPQVEFAVTLASAEVKGRAGALERAVLNVLDNAAKWSPPGGTVRAAVLPEIPAIVVSDQGPGIAEVDLPHVFERFYRAEAARSKPGSGLGLAIVEQVVGQHGGTVRAGAADGGGARFELAFPAAGA</sequence>
<evidence type="ECO:0000256" key="3">
    <source>
        <dbReference type="ARBA" id="ARBA00012438"/>
    </source>
</evidence>
<comment type="caution">
    <text evidence="14">The sequence shown here is derived from an EMBL/GenBank/DDBJ whole genome shotgun (WGS) entry which is preliminary data.</text>
</comment>
<evidence type="ECO:0000313" key="15">
    <source>
        <dbReference type="Proteomes" id="UP000233750"/>
    </source>
</evidence>
<keyword evidence="6" id="KW-0812">Transmembrane</keyword>
<organism evidence="14 15">
    <name type="scientific">Amycolatopsis echigonensis</name>
    <dbReference type="NCBI Taxonomy" id="2576905"/>
    <lineage>
        <taxon>Bacteria</taxon>
        <taxon>Bacillati</taxon>
        <taxon>Actinomycetota</taxon>
        <taxon>Actinomycetes</taxon>
        <taxon>Pseudonocardiales</taxon>
        <taxon>Pseudonocardiaceae</taxon>
        <taxon>Amycolatopsis</taxon>
    </lineage>
</organism>
<dbReference type="PANTHER" id="PTHR45436">
    <property type="entry name" value="SENSOR HISTIDINE KINASE YKOH"/>
    <property type="match status" value="1"/>
</dbReference>
<dbReference type="PROSITE" id="PS50885">
    <property type="entry name" value="HAMP"/>
    <property type="match status" value="1"/>
</dbReference>
<dbReference type="Proteomes" id="UP000550260">
    <property type="component" value="Unassembled WGS sequence"/>
</dbReference>
<dbReference type="InterPro" id="IPR003661">
    <property type="entry name" value="HisK_dim/P_dom"/>
</dbReference>
<evidence type="ECO:0000259" key="12">
    <source>
        <dbReference type="PROSITE" id="PS50885"/>
    </source>
</evidence>
<dbReference type="InterPro" id="IPR003660">
    <property type="entry name" value="HAMP_dom"/>
</dbReference>
<evidence type="ECO:0000256" key="2">
    <source>
        <dbReference type="ARBA" id="ARBA00004236"/>
    </source>
</evidence>
<dbReference type="GO" id="GO:0005886">
    <property type="term" value="C:plasma membrane"/>
    <property type="evidence" value="ECO:0007669"/>
    <property type="project" value="UniProtKB-SubCell"/>
</dbReference>
<keyword evidence="9" id="KW-0902">Two-component regulatory system</keyword>
<evidence type="ECO:0000313" key="14">
    <source>
        <dbReference type="EMBL" id="PKV95465.1"/>
    </source>
</evidence>
<evidence type="ECO:0000313" key="13">
    <source>
        <dbReference type="EMBL" id="MBB2498416.1"/>
    </source>
</evidence>
<evidence type="ECO:0000256" key="5">
    <source>
        <dbReference type="ARBA" id="ARBA00022679"/>
    </source>
</evidence>
<reference evidence="13 16" key="2">
    <citation type="submission" date="2020-08" db="EMBL/GenBank/DDBJ databases">
        <title>Amycolatopsis echigonensis JCM 21831.</title>
        <authorList>
            <person name="Tedsree N."/>
            <person name="Kuncharoen N."/>
            <person name="Likhitwitayawuid K."/>
            <person name="Tanasupawat S."/>
        </authorList>
    </citation>
    <scope>NUCLEOTIDE SEQUENCE [LARGE SCALE GENOMIC DNA]</scope>
    <source>
        <strain evidence="13 16">JCM 21831</strain>
    </source>
</reference>
<dbReference type="AlphaFoldDB" id="A0A2N3WNL7"/>
<dbReference type="OrthoDB" id="9786919at2"/>
<dbReference type="InterPro" id="IPR005467">
    <property type="entry name" value="His_kinase_dom"/>
</dbReference>
<dbReference type="RefSeq" id="WP_101438566.1">
    <property type="nucleotide sequence ID" value="NZ_JACJHR010000004.1"/>
</dbReference>
<proteinExistence type="predicted"/>
<dbReference type="Gene3D" id="6.10.340.10">
    <property type="match status" value="1"/>
</dbReference>
<dbReference type="Proteomes" id="UP000233750">
    <property type="component" value="Unassembled WGS sequence"/>
</dbReference>
<evidence type="ECO:0000256" key="6">
    <source>
        <dbReference type="ARBA" id="ARBA00022692"/>
    </source>
</evidence>
<evidence type="ECO:0000256" key="8">
    <source>
        <dbReference type="ARBA" id="ARBA00022989"/>
    </source>
</evidence>
<protein>
    <recommendedName>
        <fullName evidence="3">histidine kinase</fullName>
        <ecNumber evidence="3">2.7.13.3</ecNumber>
    </recommendedName>
</protein>
<keyword evidence="5" id="KW-0808">Transferase</keyword>
<evidence type="ECO:0000256" key="7">
    <source>
        <dbReference type="ARBA" id="ARBA00022777"/>
    </source>
</evidence>
<dbReference type="CDD" id="cd06225">
    <property type="entry name" value="HAMP"/>
    <property type="match status" value="1"/>
</dbReference>
<evidence type="ECO:0000259" key="11">
    <source>
        <dbReference type="PROSITE" id="PS50109"/>
    </source>
</evidence>
<reference evidence="14 15" key="1">
    <citation type="submission" date="2017-12" db="EMBL/GenBank/DDBJ databases">
        <title>Sequencing the genomes of 1000 Actinobacteria strains.</title>
        <authorList>
            <person name="Klenk H.-P."/>
        </authorList>
    </citation>
    <scope>NUCLEOTIDE SEQUENCE [LARGE SCALE GENOMIC DNA]</scope>
    <source>
        <strain evidence="14 15">DSM 45165</strain>
    </source>
</reference>
<dbReference type="SMART" id="SM00388">
    <property type="entry name" value="HisKA"/>
    <property type="match status" value="1"/>
</dbReference>
<feature type="domain" description="Histidine kinase" evidence="11">
    <location>
        <begin position="250"/>
        <end position="462"/>
    </location>
</feature>
<dbReference type="SMART" id="SM00304">
    <property type="entry name" value="HAMP"/>
    <property type="match status" value="1"/>
</dbReference>
<comment type="subcellular location">
    <subcellularLocation>
        <location evidence="2">Cell membrane</location>
    </subcellularLocation>
</comment>
<dbReference type="CDD" id="cd00075">
    <property type="entry name" value="HATPase"/>
    <property type="match status" value="1"/>
</dbReference>
<dbReference type="EMBL" id="JACJHR010000004">
    <property type="protein sequence ID" value="MBB2498416.1"/>
    <property type="molecule type" value="Genomic_DNA"/>
</dbReference>
<evidence type="ECO:0000256" key="9">
    <source>
        <dbReference type="ARBA" id="ARBA00023012"/>
    </source>
</evidence>